<name>A0AAE0T768_9BIVA</name>
<evidence type="ECO:0008006" key="3">
    <source>
        <dbReference type="Google" id="ProtNLM"/>
    </source>
</evidence>
<reference evidence="1" key="2">
    <citation type="journal article" date="2021" name="Genome Biol. Evol.">
        <title>Developing a high-quality reference genome for a parasitic bivalve with doubly uniparental inheritance (Bivalvia: Unionida).</title>
        <authorList>
            <person name="Smith C.H."/>
        </authorList>
    </citation>
    <scope>NUCLEOTIDE SEQUENCE</scope>
    <source>
        <strain evidence="1">CHS0354</strain>
        <tissue evidence="1">Mantle</tissue>
    </source>
</reference>
<organism evidence="1 2">
    <name type="scientific">Potamilus streckersoni</name>
    <dbReference type="NCBI Taxonomy" id="2493646"/>
    <lineage>
        <taxon>Eukaryota</taxon>
        <taxon>Metazoa</taxon>
        <taxon>Spiralia</taxon>
        <taxon>Lophotrochozoa</taxon>
        <taxon>Mollusca</taxon>
        <taxon>Bivalvia</taxon>
        <taxon>Autobranchia</taxon>
        <taxon>Heteroconchia</taxon>
        <taxon>Palaeoheterodonta</taxon>
        <taxon>Unionida</taxon>
        <taxon>Unionoidea</taxon>
        <taxon>Unionidae</taxon>
        <taxon>Ambleminae</taxon>
        <taxon>Lampsilini</taxon>
        <taxon>Potamilus</taxon>
    </lineage>
</organism>
<dbReference type="Gene3D" id="3.40.50.410">
    <property type="entry name" value="von Willebrand factor, type A domain"/>
    <property type="match status" value="1"/>
</dbReference>
<evidence type="ECO:0000313" key="1">
    <source>
        <dbReference type="EMBL" id="KAK3605105.1"/>
    </source>
</evidence>
<dbReference type="InterPro" id="IPR029062">
    <property type="entry name" value="Class_I_gatase-like"/>
</dbReference>
<accession>A0AAE0T768</accession>
<gene>
    <name evidence="1" type="ORF">CHS0354_000773</name>
</gene>
<keyword evidence="2" id="KW-1185">Reference proteome</keyword>
<proteinExistence type="predicted"/>
<evidence type="ECO:0000313" key="2">
    <source>
        <dbReference type="Proteomes" id="UP001195483"/>
    </source>
</evidence>
<dbReference type="EMBL" id="JAEAOA010000085">
    <property type="protein sequence ID" value="KAK3605105.1"/>
    <property type="molecule type" value="Genomic_DNA"/>
</dbReference>
<sequence>MLASENPRIVPVTILIGKRLLYNPANSNRTSSPTVNNLNARICFDFEYADERKRKLSENERKTDAQRAHNSIGCSNIQNDLSAFPWQMRWNARSNITLYSGKRTCANGGGVLPANDDNVSRLIIVDVTHSMGYQQEYGTSLLVHAKKAVLKILETTKSNDETFLSLYGTYDEELLPLSYDELNDRLLKVRLSNLNMPIEERINLAMQTLKNGKHNRKEIYVVSDMQVSNFYWSNGERISSAKDIAVMLIPIIPEGEKNNIGIKSVVVDTKIIEPDKQIKIKAHLKNYSGNTRGCKAKLYFNEKLVAEKSIELDAHEEKESLFSANVTQLGNIRASLHIDPDELKYDDSYYFSFFVPEQLKILIVYNKKENIEYFVHSINSFSDTSFFDVTSIHEKFIDGKNLDVYDFIFFADVTEFTHNTIKRVNNFLMNEGGLLIGISPELQKYDSYNNFFAALGIGKIVEVGTKRTKVEKIELKSEIISGMFSQFAGINEKLEPDFTEVFKIANYRPSVNEATLVSTTLGVPLFSLNQTEKKKVMIFTSQMTPEITNFIFQPIFAPFLFRTIFVTSGKTNERTTEFTQGSTAAFKLLGGQWDLQNIKVKKPSGEMFIPYIKDLNNEKKLTVEPKLFDELGSYLVTSDLPAAEATLSINPNIIESDMNVVTEDSAQTSIAAKFQPQQIHYLNAYTNLENINELVKQGMKTSSLWKVLLILAALTIFVEMVMCKKISDS</sequence>
<protein>
    <recommendedName>
        <fullName evidence="3">VWFA domain-containing protein</fullName>
    </recommendedName>
</protein>
<comment type="caution">
    <text evidence="1">The sequence shown here is derived from an EMBL/GenBank/DDBJ whole genome shotgun (WGS) entry which is preliminary data.</text>
</comment>
<dbReference type="InterPro" id="IPR036465">
    <property type="entry name" value="vWFA_dom_sf"/>
</dbReference>
<dbReference type="SUPFAM" id="SSF53300">
    <property type="entry name" value="vWA-like"/>
    <property type="match status" value="1"/>
</dbReference>
<dbReference type="PANTHER" id="PTHR37464:SF1">
    <property type="entry name" value="BLL2463 PROTEIN"/>
    <property type="match status" value="1"/>
</dbReference>
<dbReference type="PANTHER" id="PTHR37464">
    <property type="entry name" value="BLL2463 PROTEIN"/>
    <property type="match status" value="1"/>
</dbReference>
<reference evidence="1" key="3">
    <citation type="submission" date="2023-05" db="EMBL/GenBank/DDBJ databases">
        <authorList>
            <person name="Smith C.H."/>
        </authorList>
    </citation>
    <scope>NUCLEOTIDE SEQUENCE</scope>
    <source>
        <strain evidence="1">CHS0354</strain>
        <tissue evidence="1">Mantle</tissue>
    </source>
</reference>
<dbReference type="Proteomes" id="UP001195483">
    <property type="component" value="Unassembled WGS sequence"/>
</dbReference>
<dbReference type="SUPFAM" id="SSF52317">
    <property type="entry name" value="Class I glutamine amidotransferase-like"/>
    <property type="match status" value="1"/>
</dbReference>
<dbReference type="AlphaFoldDB" id="A0AAE0T768"/>
<reference evidence="1" key="1">
    <citation type="journal article" date="2021" name="Genome Biol. Evol.">
        <title>A High-Quality Reference Genome for a Parasitic Bivalve with Doubly Uniparental Inheritance (Bivalvia: Unionida).</title>
        <authorList>
            <person name="Smith C.H."/>
        </authorList>
    </citation>
    <scope>NUCLEOTIDE SEQUENCE</scope>
    <source>
        <strain evidence="1">CHS0354</strain>
    </source>
</reference>